<dbReference type="Proteomes" id="UP000266922">
    <property type="component" value="Unassembled WGS sequence"/>
</dbReference>
<feature type="region of interest" description="Disordered" evidence="1">
    <location>
        <begin position="15"/>
        <end position="34"/>
    </location>
</feature>
<dbReference type="AlphaFoldDB" id="A0A3L7DCP7"/>
<evidence type="ECO:0000313" key="3">
    <source>
        <dbReference type="Proteomes" id="UP000266922"/>
    </source>
</evidence>
<reference evidence="2 3" key="1">
    <citation type="submission" date="2018-10" db="EMBL/GenBank/DDBJ databases">
        <title>Geobacillus stearothermophilus in processing lines of powdered infant formula.</title>
        <authorList>
            <person name="Rhee M.S."/>
            <person name="Choi I.-G."/>
            <person name="Cho T.J."/>
            <person name="Park B."/>
        </authorList>
    </citation>
    <scope>NUCLEOTIDE SEQUENCE [LARGE SCALE GENOMIC DNA]</scope>
    <source>
        <strain evidence="2 3">FHS-PPGT130</strain>
    </source>
</reference>
<dbReference type="EMBL" id="RCTJ01000012">
    <property type="protein sequence ID" value="RLQ14465.1"/>
    <property type="molecule type" value="Genomic_DNA"/>
</dbReference>
<organism evidence="2 3">
    <name type="scientific">Geobacillus stearothermophilus</name>
    <name type="common">Bacillus stearothermophilus</name>
    <dbReference type="NCBI Taxonomy" id="1422"/>
    <lineage>
        <taxon>Bacteria</taxon>
        <taxon>Bacillati</taxon>
        <taxon>Bacillota</taxon>
        <taxon>Bacilli</taxon>
        <taxon>Bacillales</taxon>
        <taxon>Anoxybacillaceae</taxon>
        <taxon>Geobacillus</taxon>
    </lineage>
</organism>
<accession>A0A3L7DCP7</accession>
<evidence type="ECO:0000313" key="2">
    <source>
        <dbReference type="EMBL" id="RLQ14465.1"/>
    </source>
</evidence>
<gene>
    <name evidence="2" type="ORF">D9548_05550</name>
</gene>
<feature type="compositionally biased region" description="Basic residues" evidence="1">
    <location>
        <begin position="15"/>
        <end position="25"/>
    </location>
</feature>
<protein>
    <submittedName>
        <fullName evidence="2">Uncharacterized protein</fullName>
    </submittedName>
</protein>
<sequence length="60" mass="6851">MRKQAKPSMRTIFKGAKKTPNRRTRVGTTRSDAQGDEKMAFVMELRSSHFKQSEVGVVRP</sequence>
<comment type="caution">
    <text evidence="2">The sequence shown here is derived from an EMBL/GenBank/DDBJ whole genome shotgun (WGS) entry which is preliminary data.</text>
</comment>
<evidence type="ECO:0000256" key="1">
    <source>
        <dbReference type="SAM" id="MobiDB-lite"/>
    </source>
</evidence>
<proteinExistence type="predicted"/>
<name>A0A3L7DCP7_GEOSE</name>